<dbReference type="Gene3D" id="2.130.10.10">
    <property type="entry name" value="YVTN repeat-like/Quinoprotein amine dehydrogenase"/>
    <property type="match status" value="1"/>
</dbReference>
<evidence type="ECO:0000256" key="5">
    <source>
        <dbReference type="ARBA" id="ARBA00023015"/>
    </source>
</evidence>
<reference evidence="11" key="1">
    <citation type="submission" date="2025-08" db="UniProtKB">
        <authorList>
            <consortium name="RefSeq"/>
        </authorList>
    </citation>
    <scope>IDENTIFICATION</scope>
</reference>
<dbReference type="AlphaFoldDB" id="A0AAJ6QPK5"/>
<dbReference type="InterPro" id="IPR048616">
    <property type="entry name" value="MED16_bridge"/>
</dbReference>
<organism evidence="10 11">
    <name type="scientific">Galendromus occidentalis</name>
    <name type="common">western predatory mite</name>
    <dbReference type="NCBI Taxonomy" id="34638"/>
    <lineage>
        <taxon>Eukaryota</taxon>
        <taxon>Metazoa</taxon>
        <taxon>Ecdysozoa</taxon>
        <taxon>Arthropoda</taxon>
        <taxon>Chelicerata</taxon>
        <taxon>Arachnida</taxon>
        <taxon>Acari</taxon>
        <taxon>Parasitiformes</taxon>
        <taxon>Mesostigmata</taxon>
        <taxon>Gamasina</taxon>
        <taxon>Phytoseioidea</taxon>
        <taxon>Phytoseiidae</taxon>
        <taxon>Typhlodrominae</taxon>
        <taxon>Galendromus</taxon>
    </lineage>
</organism>
<dbReference type="GO" id="GO:0045893">
    <property type="term" value="P:positive regulation of DNA-templated transcription"/>
    <property type="evidence" value="ECO:0007669"/>
    <property type="project" value="TreeGrafter"/>
</dbReference>
<keyword evidence="10" id="KW-1185">Reference proteome</keyword>
<evidence type="ECO:0000256" key="6">
    <source>
        <dbReference type="ARBA" id="ARBA00023159"/>
    </source>
</evidence>
<evidence type="ECO:0000256" key="4">
    <source>
        <dbReference type="ARBA" id="ARBA00022737"/>
    </source>
</evidence>
<dbReference type="InterPro" id="IPR048338">
    <property type="entry name" value="Mediator_Med16"/>
</dbReference>
<dbReference type="SUPFAM" id="SSF50978">
    <property type="entry name" value="WD40 repeat-like"/>
    <property type="match status" value="1"/>
</dbReference>
<feature type="domain" description="Mediator of RNA polymerase II transcription subunit 16 central helical bridge" evidence="9">
    <location>
        <begin position="447"/>
        <end position="627"/>
    </location>
</feature>
<dbReference type="RefSeq" id="XP_003739594.1">
    <property type="nucleotide sequence ID" value="XM_003739546.1"/>
</dbReference>
<keyword evidence="3" id="KW-0853">WD repeat</keyword>
<dbReference type="Pfam" id="PF20718">
    <property type="entry name" value="Med16_bridge"/>
    <property type="match status" value="1"/>
</dbReference>
<evidence type="ECO:0000259" key="9">
    <source>
        <dbReference type="Pfam" id="PF20718"/>
    </source>
</evidence>
<proteinExistence type="inferred from homology"/>
<keyword evidence="8" id="KW-0539">Nucleus</keyword>
<protein>
    <submittedName>
        <fullName evidence="11">Mediator of RNA polymerase II transcription subunit 16-like</fullName>
    </submittedName>
</protein>
<name>A0AAJ6QPK5_9ACAR</name>
<evidence type="ECO:0000256" key="1">
    <source>
        <dbReference type="ARBA" id="ARBA00004123"/>
    </source>
</evidence>
<dbReference type="InterPro" id="IPR036322">
    <property type="entry name" value="WD40_repeat_dom_sf"/>
</dbReference>
<keyword evidence="6" id="KW-0010">Activator</keyword>
<dbReference type="InterPro" id="IPR015943">
    <property type="entry name" value="WD40/YVTN_repeat-like_dom_sf"/>
</dbReference>
<comment type="similarity">
    <text evidence="2">Belongs to the Mediator complex subunit 16 family.</text>
</comment>
<sequence length="821" mass="93162">MEQVFFSKPDTPGIEGVSSAKRSSRCSLSCRNVFAFAVTEADDRGAILKSVINVLDLNVPSLHHKVADHDRPIKCVEWDRKGTRLLICDEAGLILIFRMRDHFLDRWNLILRCDNPGERFLTVAWFHNGGTISIHADEDDDCVASPHYELKYASEKFSPSVPCEDHRNCLEGCVLVSATGVVSVIILIKGGYNLMKERLSLSLCTIRQIDICHGSSGTLLTASSDGLPSSAVNITRLSLELRGSRFRLLRYPFKSFYPVFPADQRTRARVTHLRFLTKEVLRADFVGVALMVCVSDNECSFVELWEYKQGATHVHSVLGDAEPRLIPKWRVHATTSCDSLITAVATYRRSLFRMAPYPCPIVVASEDQTLRCFSRVGLTAISNCSILPAPPADSISKYAEMEMCLSNTGSILMIVNAYSRQISMFRMGLLPDLPTRFSNRVWYSTTLLEYCLVSGDDCLDVLLNTPPDFIREVIEKLDTDFEIQPDRSRLLPSYQALKGHVFRTFDLRLEASCFVKMRLYLISEHIRDLLKATRKAVMPELEKIKNMVKNYQYRLDVCADQLSSQDFCLNEAILVSCQYHIQWVNDLALNFAISTPDHEHPGKTVAPFDFVLDVESIQEIRELLVIFETCKRQNPACQPRYMRLPADKDIMGWTFRKMSLALLLHQLQWRLEVIRDSAVLVGEHSEHLDVPMYDSMMTFSKISCEGFCRPELFSRNSPVEVRYGAPADYVAGSCISLRSIDGYLPVLPPSMPTGIVFVGRIGVYVRRCTRCFRIGLIRRERCGKTVLGKESLWTENCPCGGQWTRFPTNLLRDLNWDGILQ</sequence>
<evidence type="ECO:0000256" key="2">
    <source>
        <dbReference type="ARBA" id="ARBA00006543"/>
    </source>
</evidence>
<keyword evidence="7" id="KW-0804">Transcription</keyword>
<dbReference type="KEGG" id="goe:100905661"/>
<keyword evidence="4" id="KW-0677">Repeat</keyword>
<dbReference type="Proteomes" id="UP000694867">
    <property type="component" value="Unplaced"/>
</dbReference>
<evidence type="ECO:0000256" key="3">
    <source>
        <dbReference type="ARBA" id="ARBA00022574"/>
    </source>
</evidence>
<evidence type="ECO:0000256" key="7">
    <source>
        <dbReference type="ARBA" id="ARBA00023163"/>
    </source>
</evidence>
<accession>A0AAJ6QPK5</accession>
<keyword evidence="5" id="KW-0805">Transcription regulation</keyword>
<dbReference type="PANTHER" id="PTHR13224:SF6">
    <property type="entry name" value="MEDIATOR OF RNA POLYMERASE II TRANSCRIPTION SUBUNIT 16"/>
    <property type="match status" value="1"/>
</dbReference>
<evidence type="ECO:0000313" key="11">
    <source>
        <dbReference type="RefSeq" id="XP_003739594.1"/>
    </source>
</evidence>
<evidence type="ECO:0000313" key="10">
    <source>
        <dbReference type="Proteomes" id="UP000694867"/>
    </source>
</evidence>
<evidence type="ECO:0000256" key="8">
    <source>
        <dbReference type="ARBA" id="ARBA00023242"/>
    </source>
</evidence>
<dbReference type="GeneID" id="100905661"/>
<comment type="subcellular location">
    <subcellularLocation>
        <location evidence="1">Nucleus</location>
    </subcellularLocation>
</comment>
<gene>
    <name evidence="11" type="primary">LOC100905661</name>
</gene>
<dbReference type="GO" id="GO:0016592">
    <property type="term" value="C:mediator complex"/>
    <property type="evidence" value="ECO:0007669"/>
    <property type="project" value="TreeGrafter"/>
</dbReference>
<dbReference type="PANTHER" id="PTHR13224">
    <property type="entry name" value="THYROID HORMONE RECEPTOR-ASSOCIATED PROTEIN-RELATED"/>
    <property type="match status" value="1"/>
</dbReference>